<name>A0A8X6NSQ0_NEPPI</name>
<comment type="caution">
    <text evidence="1">The sequence shown here is derived from an EMBL/GenBank/DDBJ whole genome shotgun (WGS) entry which is preliminary data.</text>
</comment>
<dbReference type="Proteomes" id="UP000887013">
    <property type="component" value="Unassembled WGS sequence"/>
</dbReference>
<dbReference type="AlphaFoldDB" id="A0A8X6NSQ0"/>
<accession>A0A8X6NSQ0</accession>
<reference evidence="1" key="1">
    <citation type="submission" date="2020-08" db="EMBL/GenBank/DDBJ databases">
        <title>Multicomponent nature underlies the extraordinary mechanical properties of spider dragline silk.</title>
        <authorList>
            <person name="Kono N."/>
            <person name="Nakamura H."/>
            <person name="Mori M."/>
            <person name="Yoshida Y."/>
            <person name="Ohtoshi R."/>
            <person name="Malay A.D."/>
            <person name="Moran D.A.P."/>
            <person name="Tomita M."/>
            <person name="Numata K."/>
            <person name="Arakawa K."/>
        </authorList>
    </citation>
    <scope>NUCLEOTIDE SEQUENCE</scope>
</reference>
<dbReference type="EMBL" id="BMAW01013113">
    <property type="protein sequence ID" value="GFT32054.1"/>
    <property type="molecule type" value="Genomic_DNA"/>
</dbReference>
<organism evidence="1 2">
    <name type="scientific">Nephila pilipes</name>
    <name type="common">Giant wood spider</name>
    <name type="synonym">Nephila maculata</name>
    <dbReference type="NCBI Taxonomy" id="299642"/>
    <lineage>
        <taxon>Eukaryota</taxon>
        <taxon>Metazoa</taxon>
        <taxon>Ecdysozoa</taxon>
        <taxon>Arthropoda</taxon>
        <taxon>Chelicerata</taxon>
        <taxon>Arachnida</taxon>
        <taxon>Araneae</taxon>
        <taxon>Araneomorphae</taxon>
        <taxon>Entelegynae</taxon>
        <taxon>Araneoidea</taxon>
        <taxon>Nephilidae</taxon>
        <taxon>Nephila</taxon>
    </lineage>
</organism>
<proteinExistence type="predicted"/>
<protein>
    <submittedName>
        <fullName evidence="1">Uncharacterized protein</fullName>
    </submittedName>
</protein>
<evidence type="ECO:0000313" key="2">
    <source>
        <dbReference type="Proteomes" id="UP000887013"/>
    </source>
</evidence>
<gene>
    <name evidence="1" type="ORF">NPIL_671771</name>
</gene>
<keyword evidence="2" id="KW-1185">Reference proteome</keyword>
<evidence type="ECO:0000313" key="1">
    <source>
        <dbReference type="EMBL" id="GFT32054.1"/>
    </source>
</evidence>
<sequence length="102" mass="10981">MSSLGDSRMGLGDSRIQNGLQILVFTRYWNSCFATFSLSRGSRLGLQKTKGHLNYSIVVLFPVTATLSVSSPGIHAKCQLAVHSDEGNSSQLLAETAAINDH</sequence>